<dbReference type="GO" id="GO:0005829">
    <property type="term" value="C:cytosol"/>
    <property type="evidence" value="ECO:0007669"/>
    <property type="project" value="TreeGrafter"/>
</dbReference>
<reference evidence="2 3" key="1">
    <citation type="submission" date="2015-11" db="EMBL/GenBank/DDBJ databases">
        <title>Draft genome of Sulfurovum riftiae 1812E, a member of the Epsilonproteobacteria isolated from the tube of the deep-sea hydrothermal vent tubewom Riftia pachyptila.</title>
        <authorList>
            <person name="Vetriani C."/>
            <person name="Giovannelli D."/>
        </authorList>
    </citation>
    <scope>NUCLEOTIDE SEQUENCE [LARGE SCALE GENOMIC DNA]</scope>
    <source>
        <strain evidence="2 3">1812E</strain>
    </source>
</reference>
<dbReference type="RefSeq" id="WP_067328177.1">
    <property type="nucleotide sequence ID" value="NZ_LNKT01000001.1"/>
</dbReference>
<comment type="similarity">
    <text evidence="1">Belongs to the RutC family.</text>
</comment>
<evidence type="ECO:0000313" key="2">
    <source>
        <dbReference type="EMBL" id="KYJ87379.1"/>
    </source>
</evidence>
<accession>A0A151CIR0</accession>
<dbReference type="PROSITE" id="PS01094">
    <property type="entry name" value="UPF0076"/>
    <property type="match status" value="1"/>
</dbReference>
<dbReference type="GO" id="GO:0019239">
    <property type="term" value="F:deaminase activity"/>
    <property type="evidence" value="ECO:0007669"/>
    <property type="project" value="TreeGrafter"/>
</dbReference>
<dbReference type="InterPro" id="IPR019897">
    <property type="entry name" value="RidA_CS"/>
</dbReference>
<sequence>MTTRTISTEDAPKAIGPYSQAIVANGLVYTSGQIALMPDGKMETRGVEQQTHQVIKNLFYVLAAAGAEFSDVIKTTIYLTDMNDFETMNKVYAHYFGTHQPARSTVAVKALPMGALVEIECIAFADRHVDFG</sequence>
<evidence type="ECO:0000313" key="3">
    <source>
        <dbReference type="Proteomes" id="UP000075359"/>
    </source>
</evidence>
<dbReference type="SUPFAM" id="SSF55298">
    <property type="entry name" value="YjgF-like"/>
    <property type="match status" value="1"/>
</dbReference>
<evidence type="ECO:0000256" key="1">
    <source>
        <dbReference type="ARBA" id="ARBA00010552"/>
    </source>
</evidence>
<dbReference type="PANTHER" id="PTHR11803">
    <property type="entry name" value="2-IMINOBUTANOATE/2-IMINOPROPANOATE DEAMINASE RIDA"/>
    <property type="match status" value="1"/>
</dbReference>
<dbReference type="OrthoDB" id="9808943at2"/>
<dbReference type="Pfam" id="PF01042">
    <property type="entry name" value="Ribonuc_L-PSP"/>
    <property type="match status" value="1"/>
</dbReference>
<name>A0A151CIR0_9BACT</name>
<dbReference type="CDD" id="cd00448">
    <property type="entry name" value="YjgF_YER057c_UK114_family"/>
    <property type="match status" value="1"/>
</dbReference>
<dbReference type="InterPro" id="IPR035959">
    <property type="entry name" value="RutC-like_sf"/>
</dbReference>
<dbReference type="InterPro" id="IPR006056">
    <property type="entry name" value="RidA"/>
</dbReference>
<dbReference type="NCBIfam" id="TIGR00004">
    <property type="entry name" value="Rid family detoxifying hydrolase"/>
    <property type="match status" value="1"/>
</dbReference>
<dbReference type="Proteomes" id="UP000075359">
    <property type="component" value="Unassembled WGS sequence"/>
</dbReference>
<organism evidence="2 3">
    <name type="scientific">Sulfurovum riftiae</name>
    <dbReference type="NCBI Taxonomy" id="1630136"/>
    <lineage>
        <taxon>Bacteria</taxon>
        <taxon>Pseudomonadati</taxon>
        <taxon>Campylobacterota</taxon>
        <taxon>Epsilonproteobacteria</taxon>
        <taxon>Campylobacterales</taxon>
        <taxon>Sulfurovaceae</taxon>
        <taxon>Sulfurovum</taxon>
    </lineage>
</organism>
<gene>
    <name evidence="2" type="ORF">AS592_09700</name>
</gene>
<proteinExistence type="inferred from homology"/>
<keyword evidence="3" id="KW-1185">Reference proteome</keyword>
<protein>
    <submittedName>
        <fullName evidence="2">Deaminase</fullName>
    </submittedName>
</protein>
<dbReference type="PANTHER" id="PTHR11803:SF58">
    <property type="entry name" value="PROTEIN HMF1-RELATED"/>
    <property type="match status" value="1"/>
</dbReference>
<comment type="caution">
    <text evidence="2">The sequence shown here is derived from an EMBL/GenBank/DDBJ whole genome shotgun (WGS) entry which is preliminary data.</text>
</comment>
<dbReference type="FunFam" id="3.30.1330.40:FF:000001">
    <property type="entry name" value="L-PSP family endoribonuclease"/>
    <property type="match status" value="1"/>
</dbReference>
<dbReference type="EMBL" id="LNKT01000001">
    <property type="protein sequence ID" value="KYJ87379.1"/>
    <property type="molecule type" value="Genomic_DNA"/>
</dbReference>
<dbReference type="STRING" id="1630136.AS592_09700"/>
<dbReference type="AlphaFoldDB" id="A0A151CIR0"/>
<dbReference type="Gene3D" id="3.30.1330.40">
    <property type="entry name" value="RutC-like"/>
    <property type="match status" value="1"/>
</dbReference>
<dbReference type="InterPro" id="IPR006175">
    <property type="entry name" value="YjgF/YER057c/UK114"/>
</dbReference>